<protein>
    <submittedName>
        <fullName evidence="2">Uncharacterized protein</fullName>
    </submittedName>
</protein>
<keyword evidence="3" id="KW-1185">Reference proteome</keyword>
<gene>
    <name evidence="2" type="ORF">PXEA_LOCUS2438</name>
</gene>
<reference evidence="2" key="1">
    <citation type="submission" date="2018-11" db="EMBL/GenBank/DDBJ databases">
        <authorList>
            <consortium name="Pathogen Informatics"/>
        </authorList>
    </citation>
    <scope>NUCLEOTIDE SEQUENCE</scope>
</reference>
<proteinExistence type="predicted"/>
<dbReference type="AlphaFoldDB" id="A0A3S5A0W6"/>
<feature type="region of interest" description="Disordered" evidence="1">
    <location>
        <begin position="49"/>
        <end position="114"/>
    </location>
</feature>
<organism evidence="2 3">
    <name type="scientific">Protopolystoma xenopodis</name>
    <dbReference type="NCBI Taxonomy" id="117903"/>
    <lineage>
        <taxon>Eukaryota</taxon>
        <taxon>Metazoa</taxon>
        <taxon>Spiralia</taxon>
        <taxon>Lophotrochozoa</taxon>
        <taxon>Platyhelminthes</taxon>
        <taxon>Monogenea</taxon>
        <taxon>Polyopisthocotylea</taxon>
        <taxon>Polystomatidea</taxon>
        <taxon>Polystomatidae</taxon>
        <taxon>Protopolystoma</taxon>
    </lineage>
</organism>
<feature type="compositionally biased region" description="Polar residues" evidence="1">
    <location>
        <begin position="10"/>
        <end position="22"/>
    </location>
</feature>
<evidence type="ECO:0000256" key="1">
    <source>
        <dbReference type="SAM" id="MobiDB-lite"/>
    </source>
</evidence>
<name>A0A3S5A0W6_9PLAT</name>
<feature type="compositionally biased region" description="Basic and acidic residues" evidence="1">
    <location>
        <begin position="49"/>
        <end position="58"/>
    </location>
</feature>
<accession>A0A3S5A0W6</accession>
<evidence type="ECO:0000313" key="2">
    <source>
        <dbReference type="EMBL" id="VEL08998.1"/>
    </source>
</evidence>
<dbReference type="Proteomes" id="UP000784294">
    <property type="component" value="Unassembled WGS sequence"/>
</dbReference>
<comment type="caution">
    <text evidence="2">The sequence shown here is derived from an EMBL/GenBank/DDBJ whole genome shotgun (WGS) entry which is preliminary data.</text>
</comment>
<evidence type="ECO:0000313" key="3">
    <source>
        <dbReference type="Proteomes" id="UP000784294"/>
    </source>
</evidence>
<feature type="region of interest" description="Disordered" evidence="1">
    <location>
        <begin position="1"/>
        <end position="24"/>
    </location>
</feature>
<feature type="compositionally biased region" description="Acidic residues" evidence="1">
    <location>
        <begin position="59"/>
        <end position="84"/>
    </location>
</feature>
<sequence length="304" mass="33117">MDQHGEPIRSLSSRASPVSGNGSICGLEARFRLRQDSLTCSLRDDTLNCLDQQDKGTDDSGDDNEEDDGVDEDEDEYDEEDDGSVDVKGVSEDDRDKKKVSDLSPVTNDDRSWPIHPSCFKQPLGLRLALKDPSVHRIPDLCTTGFCEPDEDGTFDDRTILPQKPLRHKLRESVSNDDPASYSSLLRTTAISGATRSRERSSPGVRSAHLEASTICDPEFPSQVNLSLSRQNVSETLTAGSITSAGISTVSSRSGVTRLERAMLESRRIPTAGGRHTISYSSERASHGARASISAFPFIASQSE</sequence>
<dbReference type="EMBL" id="CAAALY010005214">
    <property type="protein sequence ID" value="VEL08998.1"/>
    <property type="molecule type" value="Genomic_DNA"/>
</dbReference>
<feature type="region of interest" description="Disordered" evidence="1">
    <location>
        <begin position="191"/>
        <end position="210"/>
    </location>
</feature>
<feature type="compositionally biased region" description="Basic and acidic residues" evidence="1">
    <location>
        <begin position="89"/>
        <end position="101"/>
    </location>
</feature>